<evidence type="ECO:0000259" key="3">
    <source>
        <dbReference type="Pfam" id="PF14577"/>
    </source>
</evidence>
<evidence type="ECO:0000256" key="1">
    <source>
        <dbReference type="SAM" id="MobiDB-lite"/>
    </source>
</evidence>
<evidence type="ECO:0000259" key="2">
    <source>
        <dbReference type="Pfam" id="PF14576"/>
    </source>
</evidence>
<evidence type="ECO:0000313" key="5">
    <source>
        <dbReference type="Proteomes" id="UP001346149"/>
    </source>
</evidence>
<dbReference type="AlphaFoldDB" id="A0AAN7L837"/>
<evidence type="ECO:0000313" key="4">
    <source>
        <dbReference type="EMBL" id="KAK4781527.1"/>
    </source>
</evidence>
<keyword evidence="5" id="KW-1185">Reference proteome</keyword>
<dbReference type="InterPro" id="IPR039299">
    <property type="entry name" value="SEOA"/>
</dbReference>
<dbReference type="Proteomes" id="UP001346149">
    <property type="component" value="Unassembled WGS sequence"/>
</dbReference>
<sequence length="730" mass="82182">MESLAPPPPPPPQPAAARQKMGQQRSGDRSTVRTFSASDDSTMMKQIQATHAPDGRTVDVDPILSIIEGIFRHAAPSIDNVLNGKQEHADHALMEEKAAHAAYDGILEHLAFTIYRISCELSYKCASGGGGDAHGTTMGIFNLLSAYSWDVKVVLGLAAFAVNYGEFSLIANLYTTNMLAKSVSILKQLPGIMENSTSLKPQFDALHNLIVAVLNVTKCILQFRDLPPQYIAADEPPLSTAITHIPIAAYWTIRSIVACSCQIASLIGLGHEYMPSANEAWELSSLAYKVSNIYDHLKNQLGHCKRHIDDKMYAEAYHNLLRLFDTYHVDNMKILKALIYAKEDILPLYNSSTKTRVGLDALRKKTVLLLISDLEITQEDIVVLAGMYADSRGKKGEGIQYEIVWLPMAAEGADPRSEGWNQGNVERFMQLREIMPWHSVHHPSVMEPYVVKFIREVWHFTNRTVLVALDPQGKVVSLNAMYMMWIWGNSAFPFTKEREEDLWKREAWRLELIIDGFDPKIVEWITGKKYICLYGGDDIEWIRSFTAAAKNVAKEAGITLELAYVGKNNAKERARRTAQAIVAEKLSYSWDNPNIFWYFWTRLESMLYSKLQHGKSTENDQIMQEVLTILSYDGSDKGWAIFCLGMAPGMARAKGDAILESLRRYPEWREEAGRNGIVPALKDHLEKNHSPHHCSRLILPGLAAGVPERVICAECARPMERFIMYRCCLE</sequence>
<organism evidence="4 5">
    <name type="scientific">Trapa natans</name>
    <name type="common">Water chestnut</name>
    <dbReference type="NCBI Taxonomy" id="22666"/>
    <lineage>
        <taxon>Eukaryota</taxon>
        <taxon>Viridiplantae</taxon>
        <taxon>Streptophyta</taxon>
        <taxon>Embryophyta</taxon>
        <taxon>Tracheophyta</taxon>
        <taxon>Spermatophyta</taxon>
        <taxon>Magnoliopsida</taxon>
        <taxon>eudicotyledons</taxon>
        <taxon>Gunneridae</taxon>
        <taxon>Pentapetalae</taxon>
        <taxon>rosids</taxon>
        <taxon>malvids</taxon>
        <taxon>Myrtales</taxon>
        <taxon>Lythraceae</taxon>
        <taxon>Trapa</taxon>
    </lineage>
</organism>
<dbReference type="InterPro" id="IPR027944">
    <property type="entry name" value="SEO_C"/>
</dbReference>
<dbReference type="InterPro" id="IPR027942">
    <property type="entry name" value="SEO_N"/>
</dbReference>
<dbReference type="PANTHER" id="PTHR33232:SF20">
    <property type="entry name" value="PROTEIN SIEVE ELEMENT OCCLUSION B-LIKE"/>
    <property type="match status" value="1"/>
</dbReference>
<comment type="caution">
    <text evidence="4">The sequence shown here is derived from an EMBL/GenBank/DDBJ whole genome shotgun (WGS) entry which is preliminary data.</text>
</comment>
<feature type="domain" description="Sieve element occlusion C-terminal" evidence="3">
    <location>
        <begin position="498"/>
        <end position="728"/>
    </location>
</feature>
<accession>A0AAN7L837</accession>
<dbReference type="GO" id="GO:0010088">
    <property type="term" value="P:phloem development"/>
    <property type="evidence" value="ECO:0007669"/>
    <property type="project" value="InterPro"/>
</dbReference>
<feature type="compositionally biased region" description="Polar residues" evidence="1">
    <location>
        <begin position="32"/>
        <end position="42"/>
    </location>
</feature>
<evidence type="ECO:0008006" key="6">
    <source>
        <dbReference type="Google" id="ProtNLM"/>
    </source>
</evidence>
<feature type="compositionally biased region" description="Pro residues" evidence="1">
    <location>
        <begin position="1"/>
        <end position="14"/>
    </location>
</feature>
<feature type="domain" description="Sieve element occlusion N-terminal" evidence="2">
    <location>
        <begin position="38"/>
        <end position="328"/>
    </location>
</feature>
<dbReference type="EMBL" id="JAXQNO010000016">
    <property type="protein sequence ID" value="KAK4781527.1"/>
    <property type="molecule type" value="Genomic_DNA"/>
</dbReference>
<protein>
    <recommendedName>
        <fullName evidence="6">Protein SIEVE ELEMENT OCCLUSION B-like</fullName>
    </recommendedName>
</protein>
<proteinExistence type="predicted"/>
<feature type="region of interest" description="Disordered" evidence="1">
    <location>
        <begin position="1"/>
        <end position="42"/>
    </location>
</feature>
<gene>
    <name evidence="4" type="ORF">SAY86_015629</name>
</gene>
<name>A0AAN7L837_TRANT</name>
<dbReference type="PANTHER" id="PTHR33232">
    <property type="entry name" value="PROTEIN SIEVE ELEMENT OCCLUSION B-LIKE"/>
    <property type="match status" value="1"/>
</dbReference>
<dbReference type="Pfam" id="PF14576">
    <property type="entry name" value="SEO_N"/>
    <property type="match status" value="1"/>
</dbReference>
<dbReference type="Pfam" id="PF14577">
    <property type="entry name" value="SEO_C"/>
    <property type="match status" value="1"/>
</dbReference>
<reference evidence="4 5" key="1">
    <citation type="journal article" date="2023" name="Hortic Res">
        <title>Pangenome of water caltrop reveals structural variations and asymmetric subgenome divergence after allopolyploidization.</title>
        <authorList>
            <person name="Zhang X."/>
            <person name="Chen Y."/>
            <person name="Wang L."/>
            <person name="Yuan Y."/>
            <person name="Fang M."/>
            <person name="Shi L."/>
            <person name="Lu R."/>
            <person name="Comes H.P."/>
            <person name="Ma Y."/>
            <person name="Chen Y."/>
            <person name="Huang G."/>
            <person name="Zhou Y."/>
            <person name="Zheng Z."/>
            <person name="Qiu Y."/>
        </authorList>
    </citation>
    <scope>NUCLEOTIDE SEQUENCE [LARGE SCALE GENOMIC DNA]</scope>
    <source>
        <strain evidence="4">F231</strain>
    </source>
</reference>